<protein>
    <submittedName>
        <fullName evidence="5">Glutaredoxin-3</fullName>
    </submittedName>
</protein>
<dbReference type="FunFam" id="3.40.30.10:FF:000092">
    <property type="entry name" value="Monothiol glutaredoxin"/>
    <property type="match status" value="1"/>
</dbReference>
<dbReference type="EMBL" id="MTYJ01000264">
    <property type="protein sequence ID" value="OWA52358.1"/>
    <property type="molecule type" value="Genomic_DNA"/>
</dbReference>
<dbReference type="NCBIfam" id="TIGR00365">
    <property type="entry name" value="Grx4 family monothiol glutaredoxin"/>
    <property type="match status" value="2"/>
</dbReference>
<organism evidence="5 6">
    <name type="scientific">Hypsibius exemplaris</name>
    <name type="common">Freshwater tardigrade</name>
    <dbReference type="NCBI Taxonomy" id="2072580"/>
    <lineage>
        <taxon>Eukaryota</taxon>
        <taxon>Metazoa</taxon>
        <taxon>Ecdysozoa</taxon>
        <taxon>Tardigrada</taxon>
        <taxon>Eutardigrada</taxon>
        <taxon>Parachela</taxon>
        <taxon>Hypsibioidea</taxon>
        <taxon>Hypsibiidae</taxon>
        <taxon>Hypsibius</taxon>
    </lineage>
</organism>
<comment type="caution">
    <text evidence="5">The sequence shown here is derived from an EMBL/GenBank/DDBJ whole genome shotgun (WGS) entry which is preliminary data.</text>
</comment>
<dbReference type="FunFam" id="3.40.30.10:FF:000012">
    <property type="entry name" value="Monothiol glutaredoxin"/>
    <property type="match status" value="2"/>
</dbReference>
<dbReference type="AlphaFoldDB" id="A0A9X6NGL2"/>
<evidence type="ECO:0000256" key="2">
    <source>
        <dbReference type="ARBA" id="ARBA00023004"/>
    </source>
</evidence>
<dbReference type="SUPFAM" id="SSF52833">
    <property type="entry name" value="Thioredoxin-like"/>
    <property type="match status" value="3"/>
</dbReference>
<dbReference type="GO" id="GO:0005829">
    <property type="term" value="C:cytosol"/>
    <property type="evidence" value="ECO:0007669"/>
    <property type="project" value="TreeGrafter"/>
</dbReference>
<dbReference type="OrthoDB" id="415696at2759"/>
<dbReference type="Pfam" id="PF00462">
    <property type="entry name" value="Glutaredoxin"/>
    <property type="match status" value="2"/>
</dbReference>
<dbReference type="InterPro" id="IPR004480">
    <property type="entry name" value="Monothiol_GRX-rel"/>
</dbReference>
<evidence type="ECO:0000313" key="6">
    <source>
        <dbReference type="Proteomes" id="UP000192578"/>
    </source>
</evidence>
<dbReference type="GO" id="GO:0046872">
    <property type="term" value="F:metal ion binding"/>
    <property type="evidence" value="ECO:0007669"/>
    <property type="project" value="UniProtKB-KW"/>
</dbReference>
<keyword evidence="1" id="KW-0479">Metal-binding</keyword>
<evidence type="ECO:0000259" key="4">
    <source>
        <dbReference type="PROSITE" id="PS51352"/>
    </source>
</evidence>
<dbReference type="InterPro" id="IPR033658">
    <property type="entry name" value="GRX_PICOT-like"/>
</dbReference>
<dbReference type="GO" id="GO:0005634">
    <property type="term" value="C:nucleus"/>
    <property type="evidence" value="ECO:0007669"/>
    <property type="project" value="TreeGrafter"/>
</dbReference>
<dbReference type="Proteomes" id="UP000192578">
    <property type="component" value="Unassembled WGS sequence"/>
</dbReference>
<name>A0A9X6NGL2_HYPEX</name>
<dbReference type="CDD" id="cd02984">
    <property type="entry name" value="TRX_PICOT"/>
    <property type="match status" value="1"/>
</dbReference>
<dbReference type="InterPro" id="IPR036249">
    <property type="entry name" value="Thioredoxin-like_sf"/>
</dbReference>
<evidence type="ECO:0000256" key="1">
    <source>
        <dbReference type="ARBA" id="ARBA00022723"/>
    </source>
</evidence>
<dbReference type="GO" id="GO:0051536">
    <property type="term" value="F:iron-sulfur cluster binding"/>
    <property type="evidence" value="ECO:0007669"/>
    <property type="project" value="UniProtKB-KW"/>
</dbReference>
<dbReference type="PANTHER" id="PTHR10293">
    <property type="entry name" value="GLUTAREDOXIN FAMILY MEMBER"/>
    <property type="match status" value="1"/>
</dbReference>
<proteinExistence type="predicted"/>
<reference evidence="6" key="1">
    <citation type="submission" date="2017-01" db="EMBL/GenBank/DDBJ databases">
        <title>Comparative genomics of anhydrobiosis in the tardigrade Hypsibius dujardini.</title>
        <authorList>
            <person name="Yoshida Y."/>
            <person name="Koutsovoulos G."/>
            <person name="Laetsch D."/>
            <person name="Stevens L."/>
            <person name="Kumar S."/>
            <person name="Horikawa D."/>
            <person name="Ishino K."/>
            <person name="Komine S."/>
            <person name="Tomita M."/>
            <person name="Blaxter M."/>
            <person name="Arakawa K."/>
        </authorList>
    </citation>
    <scope>NUCLEOTIDE SEQUENCE [LARGE SCALE GENOMIC DNA]</scope>
    <source>
        <strain evidence="6">Z151</strain>
    </source>
</reference>
<accession>A0A9X6NGL2</accession>
<dbReference type="PROSITE" id="PS51352">
    <property type="entry name" value="THIOREDOXIN_2"/>
    <property type="match status" value="1"/>
</dbReference>
<keyword evidence="2" id="KW-0408">Iron</keyword>
<keyword evidence="3" id="KW-0411">Iron-sulfur</keyword>
<dbReference type="Pfam" id="PF00085">
    <property type="entry name" value="Thioredoxin"/>
    <property type="match status" value="1"/>
</dbReference>
<keyword evidence="6" id="KW-1185">Reference proteome</keyword>
<sequence>MAKAEIKSVEEFDQFLKTHNDNIIVVHFWASWAEQCQQMNEIIDELSKDSKLFPVKFLLVQAEELPTLAERYKIESVPAFVFIRGSKVVDTVLGASGAELNRKIRQYVDSYIPSAPQRMKELNEHLKDLINYDKVMLFMKGTPAEPRCGFSKQIVAILNGRSAKYGSFDILTDNDVREGLKKLSNWPTFPQLYVNGELVGGLDIVKELEASGELEQMLPKEELLEDKLRKLVNKAPVMVFIKGTPDGPKCGFSRQIVKILNDSGVPYESFDILENEEVRQGLKTFSNWPTFPQLYVKGELVGGLDIVKELVAAGDLNATLSPS</sequence>
<dbReference type="Gene3D" id="3.40.30.10">
    <property type="entry name" value="Glutaredoxin"/>
    <property type="match status" value="3"/>
</dbReference>
<dbReference type="PANTHER" id="PTHR10293:SF73">
    <property type="entry name" value="GLUTAREDOXIN-3"/>
    <property type="match status" value="1"/>
</dbReference>
<feature type="domain" description="Thioredoxin" evidence="4">
    <location>
        <begin position="1"/>
        <end position="131"/>
    </location>
</feature>
<dbReference type="PROSITE" id="PS51354">
    <property type="entry name" value="GLUTAREDOXIN_2"/>
    <property type="match status" value="2"/>
</dbReference>
<gene>
    <name evidence="5" type="ORF">BV898_16813</name>
</gene>
<evidence type="ECO:0000256" key="3">
    <source>
        <dbReference type="ARBA" id="ARBA00023014"/>
    </source>
</evidence>
<dbReference type="InterPro" id="IPR013766">
    <property type="entry name" value="Thioredoxin_domain"/>
</dbReference>
<evidence type="ECO:0000313" key="5">
    <source>
        <dbReference type="EMBL" id="OWA52358.1"/>
    </source>
</evidence>
<dbReference type="CDD" id="cd03028">
    <property type="entry name" value="GRX_PICOT_like"/>
    <property type="match status" value="2"/>
</dbReference>
<dbReference type="InterPro" id="IPR002109">
    <property type="entry name" value="Glutaredoxin"/>
</dbReference>
<dbReference type="GO" id="GO:0006879">
    <property type="term" value="P:intracellular iron ion homeostasis"/>
    <property type="evidence" value="ECO:0007669"/>
    <property type="project" value="TreeGrafter"/>
</dbReference>